<keyword evidence="11 14" id="KW-0472">Membrane</keyword>
<reference evidence="17 18" key="1">
    <citation type="journal article" date="2016" name="Front. Microbiol.">
        <title>Genomic Resource of Rice Seed Associated Bacteria.</title>
        <authorList>
            <person name="Midha S."/>
            <person name="Bansal K."/>
            <person name="Sharma S."/>
            <person name="Kumar N."/>
            <person name="Patil P.P."/>
            <person name="Chaudhry V."/>
            <person name="Patil P.B."/>
        </authorList>
    </citation>
    <scope>NUCLEOTIDE SEQUENCE [LARGE SCALE GENOMIC DNA]</scope>
    <source>
        <strain evidence="15 17">NS226</strain>
        <strain evidence="16 18">NS365</strain>
    </source>
</reference>
<evidence type="ECO:0000256" key="2">
    <source>
        <dbReference type="ARBA" id="ARBA00009765"/>
    </source>
</evidence>
<dbReference type="GO" id="GO:0015087">
    <property type="term" value="F:cobalt ion transmembrane transporter activity"/>
    <property type="evidence" value="ECO:0007669"/>
    <property type="project" value="TreeGrafter"/>
</dbReference>
<dbReference type="PATRIC" id="fig|401562.3.peg.2538"/>
<keyword evidence="9 14" id="KW-1133">Transmembrane helix</keyword>
<evidence type="ECO:0000256" key="9">
    <source>
        <dbReference type="ARBA" id="ARBA00022989"/>
    </source>
</evidence>
<organism evidence="15 17">
    <name type="scientific">Aureimonas ureilytica</name>
    <dbReference type="NCBI Taxonomy" id="401562"/>
    <lineage>
        <taxon>Bacteria</taxon>
        <taxon>Pseudomonadati</taxon>
        <taxon>Pseudomonadota</taxon>
        <taxon>Alphaproteobacteria</taxon>
        <taxon>Hyphomicrobiales</taxon>
        <taxon>Aurantimonadaceae</taxon>
        <taxon>Aureimonas</taxon>
    </lineage>
</organism>
<dbReference type="STRING" id="401562.NS365_10640"/>
<gene>
    <name evidence="15" type="ORF">NS226_00940</name>
    <name evidence="16" type="ORF">NS365_10640</name>
</gene>
<dbReference type="PANTHER" id="PTHR47685">
    <property type="entry name" value="MAGNESIUM TRANSPORT PROTEIN CORA"/>
    <property type="match status" value="1"/>
</dbReference>
<dbReference type="Pfam" id="PF01544">
    <property type="entry name" value="CorA"/>
    <property type="match status" value="2"/>
</dbReference>
<keyword evidence="6" id="KW-0997">Cell inner membrane</keyword>
<dbReference type="GO" id="GO:0015095">
    <property type="term" value="F:magnesium ion transmembrane transporter activity"/>
    <property type="evidence" value="ECO:0007669"/>
    <property type="project" value="TreeGrafter"/>
</dbReference>
<sequence length="353" mass="39371">MIDAYTVFGSHVRRHAGVRPDEVPPEAVWIDLRNPTHDEERAIEALCGIEVPTREEMREIEVSSRLYSEDGGDFMTASIVYGLDEGKPDFGPVTFILVGQRLVTLRYTDPRSFQIFSTKLCREGNGEATKPGYLPSFDHYGPPPAPPKPSRTKGPTADSIAVGLLETIIDRMADLLEQIASDLDRIGTDIFRSSDTNTPTATADFKQLLKRLGAAGDISSRTRESLATVDRLLPFLSFVMDRRKPQKELKLRVKAMARDVASLNDFVSFLSNKTTFLLDTTVGMISIEQNAIIKIFSVAAVGFMPPTLVASIYGMNFEHMPELKWALGYPMALTIMVLSALLPLLYFRHKKWL</sequence>
<evidence type="ECO:0000256" key="6">
    <source>
        <dbReference type="ARBA" id="ARBA00022519"/>
    </source>
</evidence>
<feature type="transmembrane region" description="Helical" evidence="14">
    <location>
        <begin position="291"/>
        <end position="315"/>
    </location>
</feature>
<evidence type="ECO:0000256" key="10">
    <source>
        <dbReference type="ARBA" id="ARBA00023065"/>
    </source>
</evidence>
<evidence type="ECO:0000313" key="18">
    <source>
        <dbReference type="Proteomes" id="UP000078529"/>
    </source>
</evidence>
<dbReference type="SUPFAM" id="SSF143865">
    <property type="entry name" value="CorA soluble domain-like"/>
    <property type="match status" value="1"/>
</dbReference>
<dbReference type="InterPro" id="IPR050829">
    <property type="entry name" value="CorA_MIT"/>
</dbReference>
<feature type="transmembrane region" description="Helical" evidence="14">
    <location>
        <begin position="327"/>
        <end position="347"/>
    </location>
</feature>
<comment type="catalytic activity">
    <reaction evidence="12">
        <text>Mg(2+)(in) = Mg(2+)(out)</text>
        <dbReference type="Rhea" id="RHEA:29827"/>
        <dbReference type="ChEBI" id="CHEBI:18420"/>
    </reaction>
</comment>
<evidence type="ECO:0000313" key="16">
    <source>
        <dbReference type="EMBL" id="KTR05823.1"/>
    </source>
</evidence>
<evidence type="ECO:0000256" key="5">
    <source>
        <dbReference type="ARBA" id="ARBA00022475"/>
    </source>
</evidence>
<keyword evidence="10" id="KW-0406">Ion transport</keyword>
<dbReference type="InterPro" id="IPR045861">
    <property type="entry name" value="CorA_cytoplasmic_dom"/>
</dbReference>
<keyword evidence="8" id="KW-0460">Magnesium</keyword>
<dbReference type="GO" id="GO:0005886">
    <property type="term" value="C:plasma membrane"/>
    <property type="evidence" value="ECO:0007669"/>
    <property type="project" value="UniProtKB-SubCell"/>
</dbReference>
<accession>A0A175RDR0</accession>
<dbReference type="CDD" id="cd12837">
    <property type="entry name" value="EcCorA-like_u1"/>
    <property type="match status" value="1"/>
</dbReference>
<evidence type="ECO:0000256" key="1">
    <source>
        <dbReference type="ARBA" id="ARBA00004429"/>
    </source>
</evidence>
<dbReference type="AlphaFoldDB" id="A0A175RDR0"/>
<dbReference type="GO" id="GO:0015099">
    <property type="term" value="F:nickel cation transmembrane transporter activity"/>
    <property type="evidence" value="ECO:0007669"/>
    <property type="project" value="TreeGrafter"/>
</dbReference>
<protein>
    <recommendedName>
        <fullName evidence="3">Magnesium transport protein CorA</fullName>
    </recommendedName>
</protein>
<dbReference type="Gene3D" id="3.30.460.20">
    <property type="entry name" value="CorA soluble domain-like"/>
    <property type="match status" value="1"/>
</dbReference>
<comment type="subcellular location">
    <subcellularLocation>
        <location evidence="1">Cell inner membrane</location>
        <topology evidence="1">Multi-pass membrane protein</topology>
    </subcellularLocation>
</comment>
<keyword evidence="5" id="KW-1003">Cell membrane</keyword>
<dbReference type="PANTHER" id="PTHR47685:SF1">
    <property type="entry name" value="MAGNESIUM TRANSPORT PROTEIN CORA"/>
    <property type="match status" value="1"/>
</dbReference>
<evidence type="ECO:0000256" key="3">
    <source>
        <dbReference type="ARBA" id="ARBA00019439"/>
    </source>
</evidence>
<evidence type="ECO:0000256" key="11">
    <source>
        <dbReference type="ARBA" id="ARBA00023136"/>
    </source>
</evidence>
<dbReference type="Proteomes" id="UP000078272">
    <property type="component" value="Unassembled WGS sequence"/>
</dbReference>
<dbReference type="SUPFAM" id="SSF144083">
    <property type="entry name" value="Magnesium transport protein CorA, transmembrane region"/>
    <property type="match status" value="1"/>
</dbReference>
<dbReference type="Proteomes" id="UP000078529">
    <property type="component" value="Unassembled WGS sequence"/>
</dbReference>
<keyword evidence="4" id="KW-0813">Transport</keyword>
<name>A0A175RDR0_9HYPH</name>
<dbReference type="OrthoDB" id="9803416at2"/>
<dbReference type="EMBL" id="LDQA01000022">
    <property type="protein sequence ID" value="KTR05823.1"/>
    <property type="molecule type" value="Genomic_DNA"/>
</dbReference>
<dbReference type="eggNOG" id="COG0598">
    <property type="taxonomic scope" value="Bacteria"/>
</dbReference>
<evidence type="ECO:0000313" key="17">
    <source>
        <dbReference type="Proteomes" id="UP000078272"/>
    </source>
</evidence>
<feature type="region of interest" description="Disordered" evidence="13">
    <location>
        <begin position="131"/>
        <end position="156"/>
    </location>
</feature>
<evidence type="ECO:0000256" key="12">
    <source>
        <dbReference type="ARBA" id="ARBA00034269"/>
    </source>
</evidence>
<dbReference type="RefSeq" id="WP_058600253.1">
    <property type="nucleotide sequence ID" value="NZ_LDPZ01000003.1"/>
</dbReference>
<keyword evidence="18" id="KW-1185">Reference proteome</keyword>
<evidence type="ECO:0000256" key="13">
    <source>
        <dbReference type="SAM" id="MobiDB-lite"/>
    </source>
</evidence>
<dbReference type="InterPro" id="IPR002523">
    <property type="entry name" value="MgTranspt_CorA/ZnTranspt_ZntB"/>
</dbReference>
<proteinExistence type="inferred from homology"/>
<dbReference type="EMBL" id="LDPZ01000003">
    <property type="protein sequence ID" value="KTQ98452.1"/>
    <property type="molecule type" value="Genomic_DNA"/>
</dbReference>
<dbReference type="InterPro" id="IPR045863">
    <property type="entry name" value="CorA_TM1_TM2"/>
</dbReference>
<comment type="similarity">
    <text evidence="2">Belongs to the CorA metal ion transporter (MIT) (TC 1.A.35) family.</text>
</comment>
<evidence type="ECO:0000313" key="15">
    <source>
        <dbReference type="EMBL" id="KTQ98452.1"/>
    </source>
</evidence>
<evidence type="ECO:0000256" key="8">
    <source>
        <dbReference type="ARBA" id="ARBA00022842"/>
    </source>
</evidence>
<comment type="caution">
    <text evidence="15">The sequence shown here is derived from an EMBL/GenBank/DDBJ whole genome shotgun (WGS) entry which is preliminary data.</text>
</comment>
<dbReference type="Gene3D" id="1.20.58.340">
    <property type="entry name" value="Magnesium transport protein CorA, transmembrane region"/>
    <property type="match status" value="1"/>
</dbReference>
<evidence type="ECO:0000256" key="14">
    <source>
        <dbReference type="SAM" id="Phobius"/>
    </source>
</evidence>
<dbReference type="FunFam" id="1.20.58.340:FF:000001">
    <property type="entry name" value="Magnesium transport protein CorA"/>
    <property type="match status" value="1"/>
</dbReference>
<evidence type="ECO:0000256" key="4">
    <source>
        <dbReference type="ARBA" id="ARBA00022448"/>
    </source>
</evidence>
<evidence type="ECO:0000256" key="7">
    <source>
        <dbReference type="ARBA" id="ARBA00022692"/>
    </source>
</evidence>
<keyword evidence="7 14" id="KW-0812">Transmembrane</keyword>